<sequence length="878" mass="94986">MNFPFLRNSAQVNPVTADASSGPDAEREYRIEHSQSFPSTQYPSGGDMGGGDENKGAGEFGSIWTRMAIEDHSDFPPEEGSILVPFRDLPENWASAPDMASLSFLDRDFIFPGEQFHILVHVTTQDSPGTERLTPFKVAAAMNKVAALKAKQGPTETSISTGENRTADASEGVEKDNVDGVNDAEGETESETKVDSPKVPRTKTEDTKIDDNSETEGGLKRKSLMLLESFRKSHFYVRIMSGQDELPLGKKKTVPEGSLSVSISTKGVEEQNKRGTSGGTPVVMERGKFNPHTAGGVARNAVTCTPLANGDIVVLLQISMVADFISDDTFLEVLQFEKYEPPAFTTTEYGHPPFRRGGWDPTQGLLQWLLPLDRPSSPPPPAIVNSIQNSPTKLAMSGGGNSTIFSFSHLRSSSSGQMAPPVTTPILPVSMPTYTPPTYGAKEWDSAFQDRSTKTEVGSEGLLSFRGAVLEPQRFSAHCGLEGPHVPGKKWRRKLSILQPIKLDSYFAHCNTQDLICVLVENVLPATGKTADVVIYVDSVNIVCQSAAPGSPPLPVPIACVEVGNDQQLPGLALRVGEQHSFILRPTSPAWKPSTPYGGKYNSSDSNAGHEMQLSNGSSFGRNKTQKDLPSSLPEGGQYAVIVSCHCSHTESRLHYKHSLQWRPRPPRDLLLSVSLGSSTSEISTNDNQPLFKPQVVTVQATNLTSQDMNLTLLAPSSLANSPLSMVSFPAPMIDSPIASNFNKQKSFMVLGNNDEKEKENTSPESPDLSMDLPPVRRMESVIGMNPTLLFRERIVSAADIVADNSPARTHLWLQSTVPLGCVPAHSTTAVKCDILPLTDGIITLDTLHISTNDHDALYIPESPLQIYATSSIATGVA</sequence>
<keyword evidence="3" id="KW-1185">Reference proteome</keyword>
<feature type="compositionally biased region" description="Polar residues" evidence="1">
    <location>
        <begin position="601"/>
        <end position="623"/>
    </location>
</feature>
<feature type="region of interest" description="Disordered" evidence="1">
    <location>
        <begin position="265"/>
        <end position="285"/>
    </location>
</feature>
<feature type="region of interest" description="Disordered" evidence="1">
    <location>
        <begin position="149"/>
        <end position="217"/>
    </location>
</feature>
<feature type="region of interest" description="Disordered" evidence="1">
    <location>
        <begin position="1"/>
        <end position="56"/>
    </location>
</feature>
<feature type="compositionally biased region" description="Basic and acidic residues" evidence="1">
    <location>
        <begin position="165"/>
        <end position="178"/>
    </location>
</feature>
<feature type="compositionally biased region" description="Polar residues" evidence="1">
    <location>
        <begin position="34"/>
        <end position="43"/>
    </location>
</feature>
<feature type="region of interest" description="Disordered" evidence="1">
    <location>
        <begin position="594"/>
        <end position="633"/>
    </location>
</feature>
<protein>
    <submittedName>
        <fullName evidence="2">Uncharacterized protein</fullName>
    </submittedName>
</protein>
<feature type="compositionally biased region" description="Basic and acidic residues" evidence="1">
    <location>
        <begin position="190"/>
        <end position="211"/>
    </location>
</feature>
<evidence type="ECO:0000256" key="1">
    <source>
        <dbReference type="SAM" id="MobiDB-lite"/>
    </source>
</evidence>
<proteinExistence type="predicted"/>
<accession>A0A176VDK5</accession>
<evidence type="ECO:0000313" key="2">
    <source>
        <dbReference type="EMBL" id="OAE18401.1"/>
    </source>
</evidence>
<feature type="region of interest" description="Disordered" evidence="1">
    <location>
        <begin position="754"/>
        <end position="773"/>
    </location>
</feature>
<evidence type="ECO:0000313" key="3">
    <source>
        <dbReference type="Proteomes" id="UP000077202"/>
    </source>
</evidence>
<feature type="compositionally biased region" description="Basic and acidic residues" evidence="1">
    <location>
        <begin position="24"/>
        <end position="33"/>
    </location>
</feature>
<organism evidence="2 3">
    <name type="scientific">Marchantia polymorpha subsp. ruderalis</name>
    <dbReference type="NCBI Taxonomy" id="1480154"/>
    <lineage>
        <taxon>Eukaryota</taxon>
        <taxon>Viridiplantae</taxon>
        <taxon>Streptophyta</taxon>
        <taxon>Embryophyta</taxon>
        <taxon>Marchantiophyta</taxon>
        <taxon>Marchantiopsida</taxon>
        <taxon>Marchantiidae</taxon>
        <taxon>Marchantiales</taxon>
        <taxon>Marchantiaceae</taxon>
        <taxon>Marchantia</taxon>
    </lineage>
</organism>
<dbReference type="AlphaFoldDB" id="A0A176VDK5"/>
<name>A0A176VDK5_MARPO</name>
<feature type="compositionally biased region" description="Polar residues" evidence="1">
    <location>
        <begin position="154"/>
        <end position="164"/>
    </location>
</feature>
<reference evidence="2" key="1">
    <citation type="submission" date="2016-03" db="EMBL/GenBank/DDBJ databases">
        <title>Mechanisms controlling the formation of the plant cell surface in tip-growing cells are functionally conserved among land plants.</title>
        <authorList>
            <person name="Honkanen S."/>
            <person name="Jones V.A."/>
            <person name="Morieri G."/>
            <person name="Champion C."/>
            <person name="Hetherington A.J."/>
            <person name="Kelly S."/>
            <person name="Saint-Marcoux D."/>
            <person name="Proust H."/>
            <person name="Prescott H."/>
            <person name="Dolan L."/>
        </authorList>
    </citation>
    <scope>NUCLEOTIDE SEQUENCE [LARGE SCALE GENOMIC DNA]</scope>
    <source>
        <tissue evidence="2">Whole gametophyte</tissue>
    </source>
</reference>
<dbReference type="PANTHER" id="PTHR36034">
    <property type="entry name" value="EXPRESSED PROTEIN"/>
    <property type="match status" value="1"/>
</dbReference>
<comment type="caution">
    <text evidence="2">The sequence shown here is derived from an EMBL/GenBank/DDBJ whole genome shotgun (WGS) entry which is preliminary data.</text>
</comment>
<gene>
    <name evidence="2" type="ORF">AXG93_592s1080</name>
</gene>
<dbReference type="PANTHER" id="PTHR36034:SF2">
    <property type="entry name" value="EXPRESSED PROTEIN"/>
    <property type="match status" value="1"/>
</dbReference>
<dbReference type="Proteomes" id="UP000077202">
    <property type="component" value="Unassembled WGS sequence"/>
</dbReference>
<dbReference type="EMBL" id="LVLJ01004071">
    <property type="protein sequence ID" value="OAE18401.1"/>
    <property type="molecule type" value="Genomic_DNA"/>
</dbReference>